<reference evidence="2" key="2">
    <citation type="submission" date="2021-03" db="UniProtKB">
        <authorList>
            <consortium name="EnsemblPlants"/>
        </authorList>
    </citation>
    <scope>IDENTIFICATION</scope>
</reference>
<feature type="transmembrane region" description="Helical" evidence="1">
    <location>
        <begin position="90"/>
        <end position="106"/>
    </location>
</feature>
<organism evidence="2 3">
    <name type="scientific">Cannabis sativa</name>
    <name type="common">Hemp</name>
    <name type="synonym">Marijuana</name>
    <dbReference type="NCBI Taxonomy" id="3483"/>
    <lineage>
        <taxon>Eukaryota</taxon>
        <taxon>Viridiplantae</taxon>
        <taxon>Streptophyta</taxon>
        <taxon>Embryophyta</taxon>
        <taxon>Tracheophyta</taxon>
        <taxon>Spermatophyta</taxon>
        <taxon>Magnoliopsida</taxon>
        <taxon>eudicotyledons</taxon>
        <taxon>Gunneridae</taxon>
        <taxon>Pentapetalae</taxon>
        <taxon>rosids</taxon>
        <taxon>fabids</taxon>
        <taxon>Rosales</taxon>
        <taxon>Cannabaceae</taxon>
        <taxon>Cannabis</taxon>
    </lineage>
</organism>
<name>A0A803PYM8_CANSA</name>
<evidence type="ECO:0000256" key="1">
    <source>
        <dbReference type="SAM" id="Phobius"/>
    </source>
</evidence>
<keyword evidence="1" id="KW-0472">Membrane</keyword>
<accession>A0A803PYM8</accession>
<proteinExistence type="predicted"/>
<keyword evidence="3" id="KW-1185">Reference proteome</keyword>
<keyword evidence="1" id="KW-0812">Transmembrane</keyword>
<reference evidence="2" key="1">
    <citation type="submission" date="2018-11" db="EMBL/GenBank/DDBJ databases">
        <authorList>
            <person name="Grassa J C."/>
        </authorList>
    </citation>
    <scope>NUCLEOTIDE SEQUENCE [LARGE SCALE GENOMIC DNA]</scope>
</reference>
<dbReference type="EMBL" id="UZAU01000566">
    <property type="status" value="NOT_ANNOTATED_CDS"/>
    <property type="molecule type" value="Genomic_DNA"/>
</dbReference>
<dbReference type="AlphaFoldDB" id="A0A803PYM8"/>
<dbReference type="EnsemblPlants" id="evm.model.06.505">
    <property type="protein sequence ID" value="cds.evm.model.06.505"/>
    <property type="gene ID" value="evm.TU.06.505"/>
</dbReference>
<evidence type="ECO:0000313" key="3">
    <source>
        <dbReference type="Proteomes" id="UP000596661"/>
    </source>
</evidence>
<evidence type="ECO:0000313" key="2">
    <source>
        <dbReference type="EnsemblPlants" id="cds.evm.model.06.505"/>
    </source>
</evidence>
<dbReference type="Gramene" id="evm.model.06.505">
    <property type="protein sequence ID" value="cds.evm.model.06.505"/>
    <property type="gene ID" value="evm.TU.06.505"/>
</dbReference>
<dbReference type="Proteomes" id="UP000596661">
    <property type="component" value="Chromosome 6"/>
</dbReference>
<sequence>MTVICGEYGTKVQVPAFFKASNSWFIALNHLGFLRATVVFLGSEGMRDSVVVEVLAASTSTAVDGTYVEVLSLKEIGTGIIISGAGIRHVAGFLVCATGVGVVVLIDTGEVGVQVILANVFMAVVGTELVFGGIIGGGGVRVSLAAVFMVVVGGIDISLSSGTTPFFIGLVCTKPKSVYVGTPVV</sequence>
<feature type="transmembrane region" description="Helical" evidence="1">
    <location>
        <begin position="112"/>
        <end position="135"/>
    </location>
</feature>
<keyword evidence="1" id="KW-1133">Transmembrane helix</keyword>
<protein>
    <submittedName>
        <fullName evidence="2">Uncharacterized protein</fullName>
    </submittedName>
</protein>